<dbReference type="OrthoDB" id="10254665at2759"/>
<evidence type="ECO:0000256" key="5">
    <source>
        <dbReference type="ARBA" id="ARBA00023242"/>
    </source>
</evidence>
<evidence type="ECO:0000256" key="1">
    <source>
        <dbReference type="ARBA" id="ARBA00004123"/>
    </source>
</evidence>
<dbReference type="PANTHER" id="PTHR12945:SF0">
    <property type="entry name" value="TRNA (ADENINE(58)-N(1))-METHYLTRANSFERASE NON-CATALYTIC SUBUNIT TRM6"/>
    <property type="match status" value="1"/>
</dbReference>
<keyword evidence="4" id="KW-0819">tRNA processing</keyword>
<reference evidence="8 9" key="1">
    <citation type="journal article" date="2011" name="PLoS Pathog.">
        <title>Endophytic Life Strategies Decoded by Genome and Transcriptome Analyses of the Mutualistic Root Symbiont Piriformospora indica.</title>
        <authorList>
            <person name="Zuccaro A."/>
            <person name="Lahrmann U."/>
            <person name="Guldener U."/>
            <person name="Langen G."/>
            <person name="Pfiffi S."/>
            <person name="Biedenkopf D."/>
            <person name="Wong P."/>
            <person name="Samans B."/>
            <person name="Grimm C."/>
            <person name="Basiewicz M."/>
            <person name="Murat C."/>
            <person name="Martin F."/>
            <person name="Kogel K.H."/>
        </authorList>
    </citation>
    <scope>NUCLEOTIDE SEQUENCE [LARGE SCALE GENOMIC DNA]</scope>
    <source>
        <strain evidence="8 9">DSM 11827</strain>
    </source>
</reference>
<keyword evidence="8" id="KW-0396">Initiation factor</keyword>
<sequence>MSAITTPEHLENVEPLQSPLGRHIIQPGAHLLIRLPSKEVRQVRLDKEPGEKTINFGKFGSLKQKYLVGQPFGLTYEIQQDKSLLVQPPQRLEELEDTGATNEQIVDRGEFVQPLTAAEIELLKKSGLHASEIIKRQIETHVNYELKTEYSKDKYRKRKEAKFAKQITVLQPSLFNVASYLFDKDPVKIQYLRVDTLGQIANLANLRPGGKFIVIDSIGGLLVATALERLGGEGTVLYITEADSPPQFPIIDLLNMPEEHTTILKYLDWASVDEEHDPIRAPIEPEGEYRSEGQKGRYEKRRQIIEAYERLREELFAGEWDGLLIASQYEPFSIVQCLTPYLAGSASITVYSQYLPILTELQSKMRPLPAYLNPSITEAWLRQYQVLPGRTHPLMNMTGSGGYILHATHVYDDKKALSALAGFRQRLKQRRRAKEGAGSSEGDQGHMQEDVDMEDTNSTS</sequence>
<dbReference type="GO" id="GO:0005634">
    <property type="term" value="C:nucleus"/>
    <property type="evidence" value="ECO:0007669"/>
    <property type="project" value="UniProtKB-SubCell"/>
</dbReference>
<dbReference type="InterPro" id="IPR017423">
    <property type="entry name" value="TRM6"/>
</dbReference>
<organism evidence="8 9">
    <name type="scientific">Serendipita indica (strain DSM 11827)</name>
    <name type="common">Root endophyte fungus</name>
    <name type="synonym">Piriformospora indica</name>
    <dbReference type="NCBI Taxonomy" id="1109443"/>
    <lineage>
        <taxon>Eukaryota</taxon>
        <taxon>Fungi</taxon>
        <taxon>Dikarya</taxon>
        <taxon>Basidiomycota</taxon>
        <taxon>Agaricomycotina</taxon>
        <taxon>Agaricomycetes</taxon>
        <taxon>Sebacinales</taxon>
        <taxon>Serendipitaceae</taxon>
        <taxon>Serendipita</taxon>
    </lineage>
</organism>
<dbReference type="Pfam" id="PF04189">
    <property type="entry name" value="Gcd10p"/>
    <property type="match status" value="1"/>
</dbReference>
<feature type="region of interest" description="Disordered" evidence="7">
    <location>
        <begin position="428"/>
        <end position="460"/>
    </location>
</feature>
<evidence type="ECO:0000313" key="9">
    <source>
        <dbReference type="Proteomes" id="UP000007148"/>
    </source>
</evidence>
<dbReference type="HOGENOM" id="CLU_010916_1_0_1"/>
<dbReference type="GO" id="GO:0030488">
    <property type="term" value="P:tRNA methylation"/>
    <property type="evidence" value="ECO:0007669"/>
    <property type="project" value="InterPro"/>
</dbReference>
<keyword evidence="5" id="KW-0539">Nucleus</keyword>
<dbReference type="AlphaFoldDB" id="G4TLS2"/>
<evidence type="ECO:0000256" key="3">
    <source>
        <dbReference type="ARBA" id="ARBA00021704"/>
    </source>
</evidence>
<comment type="subcellular location">
    <subcellularLocation>
        <location evidence="1">Nucleus</location>
    </subcellularLocation>
</comment>
<dbReference type="STRING" id="1109443.G4TLS2"/>
<dbReference type="eggNOG" id="KOG1416">
    <property type="taxonomic scope" value="Eukaryota"/>
</dbReference>
<comment type="similarity">
    <text evidence="2">Belongs to the TRM6/GCD10 family.</text>
</comment>
<evidence type="ECO:0000256" key="6">
    <source>
        <dbReference type="ARBA" id="ARBA00032319"/>
    </source>
</evidence>
<evidence type="ECO:0000256" key="7">
    <source>
        <dbReference type="SAM" id="MobiDB-lite"/>
    </source>
</evidence>
<dbReference type="GO" id="GO:0003743">
    <property type="term" value="F:translation initiation factor activity"/>
    <property type="evidence" value="ECO:0007669"/>
    <property type="project" value="UniProtKB-KW"/>
</dbReference>
<protein>
    <recommendedName>
        <fullName evidence="3">tRNA (adenine(58)-N(1))-methyltransferase non-catalytic subunit TRM6</fullName>
    </recommendedName>
    <alternativeName>
        <fullName evidence="6">tRNA(m1A58)-methyltransferase subunit TRM6</fullName>
    </alternativeName>
</protein>
<dbReference type="OMA" id="TRCRPYQ"/>
<evidence type="ECO:0000256" key="4">
    <source>
        <dbReference type="ARBA" id="ARBA00022694"/>
    </source>
</evidence>
<proteinExistence type="inferred from homology"/>
<keyword evidence="8" id="KW-0648">Protein biosynthesis</keyword>
<dbReference type="PANTHER" id="PTHR12945">
    <property type="entry name" value="TRANSLATION INITIATION FACTOR EIF3-RELATED"/>
    <property type="match status" value="1"/>
</dbReference>
<keyword evidence="9" id="KW-1185">Reference proteome</keyword>
<dbReference type="InParanoid" id="G4TLS2"/>
<evidence type="ECO:0000256" key="2">
    <source>
        <dbReference type="ARBA" id="ARBA00008320"/>
    </source>
</evidence>
<comment type="caution">
    <text evidence="8">The sequence shown here is derived from an EMBL/GenBank/DDBJ whole genome shotgun (WGS) entry which is preliminary data.</text>
</comment>
<name>G4TLS2_SERID</name>
<dbReference type="EMBL" id="CAFZ01000155">
    <property type="protein sequence ID" value="CCA72257.1"/>
    <property type="molecule type" value="Genomic_DNA"/>
</dbReference>
<evidence type="ECO:0000313" key="8">
    <source>
        <dbReference type="EMBL" id="CCA72257.1"/>
    </source>
</evidence>
<accession>G4TLS2</accession>
<dbReference type="GO" id="GO:0031515">
    <property type="term" value="C:tRNA (m1A) methyltransferase complex"/>
    <property type="evidence" value="ECO:0007669"/>
    <property type="project" value="InterPro"/>
</dbReference>
<dbReference type="FunCoup" id="G4TLS2">
    <property type="interactions" value="484"/>
</dbReference>
<gene>
    <name evidence="8" type="ORF">PIIN_06191</name>
</gene>
<dbReference type="Proteomes" id="UP000007148">
    <property type="component" value="Unassembled WGS sequence"/>
</dbReference>
<feature type="compositionally biased region" description="Acidic residues" evidence="7">
    <location>
        <begin position="450"/>
        <end position="460"/>
    </location>
</feature>